<keyword evidence="2 4" id="KW-0863">Zinc-finger</keyword>
<dbReference type="Gene3D" id="3.30.40.10">
    <property type="entry name" value="Zinc/RING finger domain, C3HC4 (zinc finger)"/>
    <property type="match status" value="1"/>
</dbReference>
<evidence type="ECO:0000256" key="3">
    <source>
        <dbReference type="ARBA" id="ARBA00022833"/>
    </source>
</evidence>
<evidence type="ECO:0000313" key="7">
    <source>
        <dbReference type="Proteomes" id="UP001305414"/>
    </source>
</evidence>
<gene>
    <name evidence="6" type="ORF">RRF57_007641</name>
</gene>
<organism evidence="6 7">
    <name type="scientific">Xylaria bambusicola</name>
    <dbReference type="NCBI Taxonomy" id="326684"/>
    <lineage>
        <taxon>Eukaryota</taxon>
        <taxon>Fungi</taxon>
        <taxon>Dikarya</taxon>
        <taxon>Ascomycota</taxon>
        <taxon>Pezizomycotina</taxon>
        <taxon>Sordariomycetes</taxon>
        <taxon>Xylariomycetidae</taxon>
        <taxon>Xylariales</taxon>
        <taxon>Xylariaceae</taxon>
        <taxon>Xylaria</taxon>
    </lineage>
</organism>
<evidence type="ECO:0000256" key="1">
    <source>
        <dbReference type="ARBA" id="ARBA00022723"/>
    </source>
</evidence>
<feature type="domain" description="RING-type" evidence="5">
    <location>
        <begin position="13"/>
        <end position="66"/>
    </location>
</feature>
<reference evidence="6 7" key="1">
    <citation type="submission" date="2023-10" db="EMBL/GenBank/DDBJ databases">
        <title>Draft genome sequence of Xylaria bambusicola isolate GMP-LS, the root and basal stem rot pathogen of sugarcane in Indonesia.</title>
        <authorList>
            <person name="Selvaraj P."/>
            <person name="Muralishankar V."/>
            <person name="Muruganantham S."/>
            <person name="Sp S."/>
            <person name="Haryani S."/>
            <person name="Lau K.J.X."/>
            <person name="Naqvi N.I."/>
        </authorList>
    </citation>
    <scope>NUCLEOTIDE SEQUENCE [LARGE SCALE GENOMIC DNA]</scope>
    <source>
        <strain evidence="6">GMP-LS</strain>
    </source>
</reference>
<proteinExistence type="predicted"/>
<dbReference type="EMBL" id="JAWHQM010000022">
    <property type="protein sequence ID" value="KAK5631927.1"/>
    <property type="molecule type" value="Genomic_DNA"/>
</dbReference>
<keyword evidence="7" id="KW-1185">Reference proteome</keyword>
<dbReference type="GO" id="GO:0008270">
    <property type="term" value="F:zinc ion binding"/>
    <property type="evidence" value="ECO:0007669"/>
    <property type="project" value="UniProtKB-KW"/>
</dbReference>
<dbReference type="InterPro" id="IPR017907">
    <property type="entry name" value="Znf_RING_CS"/>
</dbReference>
<sequence length="91" mass="10045">MPNLEQFNSPSFCPTCLEPSPEHELPCGHIICTACVLAEINDTDKKSQGLRLNGGFVELQSCPLDQKTWDRLWTGMIKPSQAGVRIMTPDG</sequence>
<dbReference type="InterPro" id="IPR001841">
    <property type="entry name" value="Znf_RING"/>
</dbReference>
<keyword evidence="1" id="KW-0479">Metal-binding</keyword>
<comment type="caution">
    <text evidence="6">The sequence shown here is derived from an EMBL/GenBank/DDBJ whole genome shotgun (WGS) entry which is preliminary data.</text>
</comment>
<dbReference type="InterPro" id="IPR013083">
    <property type="entry name" value="Znf_RING/FYVE/PHD"/>
</dbReference>
<dbReference type="AlphaFoldDB" id="A0AAN7Z7N8"/>
<name>A0AAN7Z7N8_9PEZI</name>
<evidence type="ECO:0000256" key="4">
    <source>
        <dbReference type="PROSITE-ProRule" id="PRU00175"/>
    </source>
</evidence>
<dbReference type="PROSITE" id="PS00518">
    <property type="entry name" value="ZF_RING_1"/>
    <property type="match status" value="1"/>
</dbReference>
<accession>A0AAN7Z7N8</accession>
<dbReference type="SMART" id="SM00184">
    <property type="entry name" value="RING"/>
    <property type="match status" value="1"/>
</dbReference>
<dbReference type="PROSITE" id="PS50089">
    <property type="entry name" value="ZF_RING_2"/>
    <property type="match status" value="1"/>
</dbReference>
<dbReference type="SUPFAM" id="SSF57850">
    <property type="entry name" value="RING/U-box"/>
    <property type="match status" value="1"/>
</dbReference>
<evidence type="ECO:0000313" key="6">
    <source>
        <dbReference type="EMBL" id="KAK5631927.1"/>
    </source>
</evidence>
<protein>
    <recommendedName>
        <fullName evidence="5">RING-type domain-containing protein</fullName>
    </recommendedName>
</protein>
<keyword evidence="3" id="KW-0862">Zinc</keyword>
<evidence type="ECO:0000256" key="2">
    <source>
        <dbReference type="ARBA" id="ARBA00022771"/>
    </source>
</evidence>
<dbReference type="Proteomes" id="UP001305414">
    <property type="component" value="Unassembled WGS sequence"/>
</dbReference>
<evidence type="ECO:0000259" key="5">
    <source>
        <dbReference type="PROSITE" id="PS50089"/>
    </source>
</evidence>